<dbReference type="SUPFAM" id="SSF56281">
    <property type="entry name" value="Metallo-hydrolase/oxidoreductase"/>
    <property type="match status" value="1"/>
</dbReference>
<proteinExistence type="predicted"/>
<evidence type="ECO:0000256" key="3">
    <source>
        <dbReference type="ARBA" id="ARBA00022801"/>
    </source>
</evidence>
<dbReference type="Gene3D" id="3.60.15.10">
    <property type="entry name" value="Ribonuclease Z/Hydroxyacylglutathione hydrolase-like"/>
    <property type="match status" value="1"/>
</dbReference>
<evidence type="ECO:0000256" key="2">
    <source>
        <dbReference type="ARBA" id="ARBA00022723"/>
    </source>
</evidence>
<dbReference type="Proteomes" id="UP000546917">
    <property type="component" value="Unassembled WGS sequence"/>
</dbReference>
<dbReference type="STRING" id="74969.FAD_1101"/>
<dbReference type="OrthoDB" id="197151at2157"/>
<dbReference type="Pfam" id="PF00753">
    <property type="entry name" value="Lactamase_B"/>
    <property type="match status" value="1"/>
</dbReference>
<evidence type="ECO:0000256" key="4">
    <source>
        <dbReference type="ARBA" id="ARBA00022833"/>
    </source>
</evidence>
<dbReference type="AlphaFoldDB" id="A0A1V0N4B1"/>
<keyword evidence="2" id="KW-0479">Metal-binding</keyword>
<accession>A0A1V0N4B1</accession>
<dbReference type="InterPro" id="IPR036866">
    <property type="entry name" value="RibonucZ/Hydroxyglut_hydro"/>
</dbReference>
<keyword evidence="8" id="KW-1185">Reference proteome</keyword>
<keyword evidence="3 7" id="KW-0378">Hydrolase</keyword>
<dbReference type="GO" id="GO:0016787">
    <property type="term" value="F:hydrolase activity"/>
    <property type="evidence" value="ECO:0007669"/>
    <property type="project" value="UniProtKB-KW"/>
</dbReference>
<gene>
    <name evidence="6" type="ORF">FAD_1101</name>
    <name evidence="7" type="ORF">HLB00_00910</name>
</gene>
<organism evidence="6 8">
    <name type="scientific">Ferroplasma acidiphilum</name>
    <dbReference type="NCBI Taxonomy" id="74969"/>
    <lineage>
        <taxon>Archaea</taxon>
        <taxon>Methanobacteriati</taxon>
        <taxon>Thermoplasmatota</taxon>
        <taxon>Thermoplasmata</taxon>
        <taxon>Thermoplasmatales</taxon>
        <taxon>Ferroplasmaceae</taxon>
        <taxon>Ferroplasma</taxon>
    </lineage>
</organism>
<dbReference type="EMBL" id="JABGBP010000025">
    <property type="protein sequence ID" value="NOL59399.1"/>
    <property type="molecule type" value="Genomic_DNA"/>
</dbReference>
<keyword evidence="4" id="KW-0862">Zinc</keyword>
<evidence type="ECO:0000259" key="5">
    <source>
        <dbReference type="SMART" id="SM00849"/>
    </source>
</evidence>
<sequence>MKISDSIEKIDGAMANSYLIMIDGMNIIVDAGTPGSGKKITGYLEDHKIKLDAILITHYHVDHVGGLSRIYEKYHPEIFVPANELSIISGSEPVPPKPFLPKFASTIMRARKVKDLKPSSDMNISGIELVKTPGHTRDSTSYYLKEQKVVFSGDAAVNLKGVPGYNKGFAANPENAEKSLKAIRTMDALILPGHGDKMDLRTGI</sequence>
<dbReference type="SMART" id="SM00849">
    <property type="entry name" value="Lactamase_B"/>
    <property type="match status" value="1"/>
</dbReference>
<dbReference type="InterPro" id="IPR051453">
    <property type="entry name" value="MBL_Glyoxalase_II"/>
</dbReference>
<name>A0A1V0N4B1_9ARCH</name>
<reference evidence="7 9" key="2">
    <citation type="submission" date="2020-05" db="EMBL/GenBank/DDBJ databases">
        <authorList>
            <person name="Zhang R."/>
        </authorList>
    </citation>
    <scope>NUCLEOTIDE SEQUENCE [LARGE SCALE GENOMIC DNA]</scope>
    <source>
        <strain evidence="7 9">DSM 28986</strain>
    </source>
</reference>
<dbReference type="GO" id="GO:0046872">
    <property type="term" value="F:metal ion binding"/>
    <property type="evidence" value="ECO:0007669"/>
    <property type="project" value="UniProtKB-KW"/>
</dbReference>
<reference evidence="6 8" key="1">
    <citation type="submission" date="2011-10" db="EMBL/GenBank/DDBJ databases">
        <title>Metabolic and evolutionary patterns in the extreme acidophile Ferroplasma acidiphilum.</title>
        <authorList>
            <person name="Golyshina O.V."/>
            <person name="Kozyavkin S.A."/>
            <person name="Tatusov R.L."/>
            <person name="Slesarev A.I."/>
            <person name="Golyshin P.N."/>
        </authorList>
    </citation>
    <scope>NUCLEOTIDE SEQUENCE [LARGE SCALE GENOMIC DNA]</scope>
    <source>
        <strain evidence="6">Berkeley</strain>
        <strain evidence="8">Y</strain>
    </source>
</reference>
<feature type="domain" description="Metallo-beta-lactamase" evidence="5">
    <location>
        <begin position="14"/>
        <end position="194"/>
    </location>
</feature>
<dbReference type="EMBL" id="CP015363">
    <property type="protein sequence ID" value="ARD84980.1"/>
    <property type="molecule type" value="Genomic_DNA"/>
</dbReference>
<dbReference type="PANTHER" id="PTHR46233">
    <property type="entry name" value="HYDROXYACYLGLUTATHIONE HYDROLASE GLOC"/>
    <property type="match status" value="1"/>
</dbReference>
<evidence type="ECO:0000313" key="6">
    <source>
        <dbReference type="EMBL" id="ARD84980.1"/>
    </source>
</evidence>
<dbReference type="Proteomes" id="UP000192050">
    <property type="component" value="Chromosome"/>
</dbReference>
<dbReference type="RefSeq" id="WP_009886205.1">
    <property type="nucleotide sequence ID" value="NZ_CP015363.1"/>
</dbReference>
<evidence type="ECO:0000256" key="1">
    <source>
        <dbReference type="ARBA" id="ARBA00001947"/>
    </source>
</evidence>
<dbReference type="KEGG" id="fai:FAD_1101"/>
<dbReference type="InterPro" id="IPR001279">
    <property type="entry name" value="Metallo-B-lactamas"/>
</dbReference>
<evidence type="ECO:0000313" key="8">
    <source>
        <dbReference type="Proteomes" id="UP000192050"/>
    </source>
</evidence>
<protein>
    <submittedName>
        <fullName evidence="7">MBL fold metallo-hydrolase</fullName>
    </submittedName>
</protein>
<evidence type="ECO:0000313" key="9">
    <source>
        <dbReference type="Proteomes" id="UP000546917"/>
    </source>
</evidence>
<dbReference type="GeneID" id="16024330"/>
<evidence type="ECO:0000313" key="7">
    <source>
        <dbReference type="EMBL" id="NOL59399.1"/>
    </source>
</evidence>
<dbReference type="PANTHER" id="PTHR46233:SF3">
    <property type="entry name" value="HYDROXYACYLGLUTATHIONE HYDROLASE GLOC"/>
    <property type="match status" value="1"/>
</dbReference>
<comment type="cofactor">
    <cofactor evidence="1">
        <name>Zn(2+)</name>
        <dbReference type="ChEBI" id="CHEBI:29105"/>
    </cofactor>
</comment>